<comment type="caution">
    <text evidence="5">The sequence shown here is derived from an EMBL/GenBank/DDBJ whole genome shotgun (WGS) entry which is preliminary data.</text>
</comment>
<evidence type="ECO:0000256" key="2">
    <source>
        <dbReference type="ARBA" id="ARBA00022525"/>
    </source>
</evidence>
<dbReference type="InterPro" id="IPR010566">
    <property type="entry name" value="Haemolys_ca-bd"/>
</dbReference>
<protein>
    <submittedName>
        <fullName evidence="5">Ca2+-binding RTX toxin-like protein</fullName>
    </submittedName>
</protein>
<dbReference type="PANTHER" id="PTHR38340">
    <property type="entry name" value="S-LAYER PROTEIN"/>
    <property type="match status" value="1"/>
</dbReference>
<name>A0A7Y9QVR4_9BURK</name>
<proteinExistence type="predicted"/>
<comment type="subcellular location">
    <subcellularLocation>
        <location evidence="1">Secreted</location>
    </subcellularLocation>
</comment>
<dbReference type="AlphaFoldDB" id="A0A7Y9QVR4"/>
<evidence type="ECO:0000313" key="6">
    <source>
        <dbReference type="Proteomes" id="UP000518288"/>
    </source>
</evidence>
<organism evidence="5 6">
    <name type="scientific">Sphaerotilus montanus</name>
    <dbReference type="NCBI Taxonomy" id="522889"/>
    <lineage>
        <taxon>Bacteria</taxon>
        <taxon>Pseudomonadati</taxon>
        <taxon>Pseudomonadota</taxon>
        <taxon>Betaproteobacteria</taxon>
        <taxon>Burkholderiales</taxon>
        <taxon>Sphaerotilaceae</taxon>
        <taxon>Sphaerotilus</taxon>
    </lineage>
</organism>
<dbReference type="InterPro" id="IPR011049">
    <property type="entry name" value="Serralysin-like_metalloprot_C"/>
</dbReference>
<dbReference type="PRINTS" id="PR00313">
    <property type="entry name" value="CABNDNGRPT"/>
</dbReference>
<dbReference type="RefSeq" id="WP_179633209.1">
    <property type="nucleotide sequence ID" value="NZ_JACCFH010000001.1"/>
</dbReference>
<dbReference type="Gene3D" id="2.150.10.10">
    <property type="entry name" value="Serralysin-like metalloprotease, C-terminal"/>
    <property type="match status" value="3"/>
</dbReference>
<evidence type="ECO:0000259" key="4">
    <source>
        <dbReference type="Pfam" id="PF06594"/>
    </source>
</evidence>
<evidence type="ECO:0000256" key="1">
    <source>
        <dbReference type="ARBA" id="ARBA00004613"/>
    </source>
</evidence>
<evidence type="ECO:0000256" key="3">
    <source>
        <dbReference type="ARBA" id="ARBA00022837"/>
    </source>
</evidence>
<dbReference type="GO" id="GO:0005509">
    <property type="term" value="F:calcium ion binding"/>
    <property type="evidence" value="ECO:0007669"/>
    <property type="project" value="InterPro"/>
</dbReference>
<dbReference type="Proteomes" id="UP000518288">
    <property type="component" value="Unassembled WGS sequence"/>
</dbReference>
<evidence type="ECO:0000313" key="5">
    <source>
        <dbReference type="EMBL" id="NYG32301.1"/>
    </source>
</evidence>
<dbReference type="Pfam" id="PF00353">
    <property type="entry name" value="HemolysinCabind"/>
    <property type="match status" value="6"/>
</dbReference>
<dbReference type="Pfam" id="PF06594">
    <property type="entry name" value="HCBP_related"/>
    <property type="match status" value="1"/>
</dbReference>
<dbReference type="EMBL" id="JACCFH010000001">
    <property type="protein sequence ID" value="NYG32301.1"/>
    <property type="molecule type" value="Genomic_DNA"/>
</dbReference>
<dbReference type="SUPFAM" id="SSF51120">
    <property type="entry name" value="beta-Roll"/>
    <property type="match status" value="4"/>
</dbReference>
<dbReference type="PROSITE" id="PS00330">
    <property type="entry name" value="HEMOLYSIN_CALCIUM"/>
    <property type="match status" value="2"/>
</dbReference>
<sequence length="1173" mass="120600">MSTTYSTVTSRTNGTTGTGLDQLVDAIHADNSLAGNNSAAEITGGASAADQLNRIIVEAALATGAAADRVFTAAEVVAMNAWIRANRLVQWTALHGDDETAEETGYHQVQNDGADTNYRGQNLLNTVIDGVYHMGFEIQNGAFLNEDGNANATVEQVAGWLTQFWQDRATTGTGLDRAVALIQADAGLAAGTTQADIAGGQDAANGLNQLIAQGLAATNAAADGSISVADVTALNAWVRADATRLAQFTALHGDDENGEETGYHLVQNDGANTQYFGKNLVNTVLDGIYHIGFQIQGANLLNEDGNTNAALTDVASWLNYFYIDQSSTGTGLDRIVDAIKTDAGLARNTTAADINAGAGYANSFNQLIVQAITATNAMGDGWITSEDLRAMNTWVRSDATRLAQFTALHGDDENGEETGYHLVQNDGANTNYFGKNLVNTVADGLYHFGFQIQGNNFLNEDGNANAALSDVGNWLNYFYKGATWVNGNDTAETLTGSAAAEEIVARGGNDVVDGGTGNDLIWGGGGNDTLLGGAGDDLVYAGSGDDRLDGGQGNDTYRVTGTQAEGWASFEGYDTYVDSAGTDTVQAYGNNVDIGVVGWTGTGVETIDGTRATGTVTVIDNSSANLLDFRTTTLVGGNVRIDGNAGNDTLYGSAGHDTLISGIGNDVIDGGAGNDTYRVTGNQAGGWASFHGYDAYSDTGTSNSSADRLQAIGTGDVDIGVTGWGATGIEVIDGSGATGTTRLVGDGSANVLNFSATTFVGSHFLFNGGAGNDTITGTAGSDVIMGDIGDDKVDGGNGADTYRITGNQAGGWASFHSYDTYADTGTSGVDTLQAVGTGDVDIGMDGWSAANGIEVIDGSGAAGLTRLIGNGSANVLNFSATTFVGSHFLFNGGAGNDTITGTAGSDVIMGDIGDDKVDGGNGADTYRITGNQAGGWASFHSYDTYADTGTSGIDTLQAVGTGNVDIGLEGWSAANGVEVIDLRSVVGTARILGSGNANLLDFRATTLLQNTSGLLVDGSWGNDTVHGSAGADTLIGSYGNDSVDGGLGNDSYVVGRGLGSDRLNDTDATAGNTDTLTFTGGVTADQLWFRHVGNDLEVRIVGTYETTTIANWYSGSAQHIEQIRTSDGKTLRDTQVDSLVSAMAGFAVPAAGQSTLNPTYQAVLLPLISSSWT</sequence>
<keyword evidence="2" id="KW-0964">Secreted</keyword>
<dbReference type="PANTHER" id="PTHR38340:SF1">
    <property type="entry name" value="S-LAYER PROTEIN"/>
    <property type="match status" value="1"/>
</dbReference>
<reference evidence="5 6" key="1">
    <citation type="submission" date="2020-07" db="EMBL/GenBank/DDBJ databases">
        <title>Genomic Encyclopedia of Archaeal and Bacterial Type Strains, Phase II (KMG-II): from individual species to whole genera.</title>
        <authorList>
            <person name="Goeker M."/>
        </authorList>
    </citation>
    <scope>NUCLEOTIDE SEQUENCE [LARGE SCALE GENOMIC DNA]</scope>
    <source>
        <strain evidence="5 6">DSM 21226</strain>
    </source>
</reference>
<dbReference type="InterPro" id="IPR050557">
    <property type="entry name" value="RTX_toxin/Mannuronan_C5-epim"/>
</dbReference>
<feature type="domain" description="Haemolysin-type calcium binding-related" evidence="4">
    <location>
        <begin position="1095"/>
        <end position="1133"/>
    </location>
</feature>
<keyword evidence="3" id="KW-0106">Calcium</keyword>
<keyword evidence="6" id="KW-1185">Reference proteome</keyword>
<dbReference type="GO" id="GO:0005576">
    <property type="term" value="C:extracellular region"/>
    <property type="evidence" value="ECO:0007669"/>
    <property type="project" value="UniProtKB-SubCell"/>
</dbReference>
<accession>A0A7Y9QVR4</accession>
<dbReference type="InterPro" id="IPR018511">
    <property type="entry name" value="Hemolysin-typ_Ca-bd_CS"/>
</dbReference>
<dbReference type="InterPro" id="IPR001343">
    <property type="entry name" value="Hemolysn_Ca-bd"/>
</dbReference>
<gene>
    <name evidence="5" type="ORF">BDD16_001287</name>
</gene>